<evidence type="ECO:0008006" key="3">
    <source>
        <dbReference type="Google" id="ProtNLM"/>
    </source>
</evidence>
<gene>
    <name evidence="2" type="ORF">SDC9_50861</name>
</gene>
<dbReference type="Pfam" id="PF07963">
    <property type="entry name" value="N_methyl"/>
    <property type="match status" value="1"/>
</dbReference>
<dbReference type="EMBL" id="VSSQ01001051">
    <property type="protein sequence ID" value="MPM04583.1"/>
    <property type="molecule type" value="Genomic_DNA"/>
</dbReference>
<dbReference type="InterPro" id="IPR012902">
    <property type="entry name" value="N_methyl_site"/>
</dbReference>
<organism evidence="2">
    <name type="scientific">bioreactor metagenome</name>
    <dbReference type="NCBI Taxonomy" id="1076179"/>
    <lineage>
        <taxon>unclassified sequences</taxon>
        <taxon>metagenomes</taxon>
        <taxon>ecological metagenomes</taxon>
    </lineage>
</organism>
<dbReference type="AlphaFoldDB" id="A0A644WQL8"/>
<dbReference type="InterPro" id="IPR045584">
    <property type="entry name" value="Pilin-like"/>
</dbReference>
<dbReference type="NCBIfam" id="TIGR02532">
    <property type="entry name" value="IV_pilin_GFxxxE"/>
    <property type="match status" value="1"/>
</dbReference>
<keyword evidence="1" id="KW-0472">Membrane</keyword>
<accession>A0A644WQL8</accession>
<name>A0A644WQL8_9ZZZZ</name>
<reference evidence="2" key="1">
    <citation type="submission" date="2019-08" db="EMBL/GenBank/DDBJ databases">
        <authorList>
            <person name="Kucharzyk K."/>
            <person name="Murdoch R.W."/>
            <person name="Higgins S."/>
            <person name="Loffler F."/>
        </authorList>
    </citation>
    <scope>NUCLEOTIDE SEQUENCE</scope>
</reference>
<dbReference type="PANTHER" id="PTHR30093">
    <property type="entry name" value="GENERAL SECRETION PATHWAY PROTEIN G"/>
    <property type="match status" value="1"/>
</dbReference>
<keyword evidence="1" id="KW-1133">Transmembrane helix</keyword>
<sequence length="125" mass="13776">MAGRSLKKRNTGGYTLMELVIVLAVITILVGIALPSLAAYSRHAKELEMADHQELVQKAVNQYYAYEGHYPVLDGVDPDHPVSLNYGQADDLRGKLKSVVSASIDIKTYTYEYNEKTGSVTLSLN</sequence>
<proteinExistence type="predicted"/>
<dbReference type="Gene3D" id="3.30.700.10">
    <property type="entry name" value="Glycoprotein, Type 4 Pilin"/>
    <property type="match status" value="1"/>
</dbReference>
<dbReference type="SUPFAM" id="SSF54523">
    <property type="entry name" value="Pili subunits"/>
    <property type="match status" value="1"/>
</dbReference>
<evidence type="ECO:0000256" key="1">
    <source>
        <dbReference type="SAM" id="Phobius"/>
    </source>
</evidence>
<feature type="transmembrane region" description="Helical" evidence="1">
    <location>
        <begin position="20"/>
        <end position="40"/>
    </location>
</feature>
<comment type="caution">
    <text evidence="2">The sequence shown here is derived from an EMBL/GenBank/DDBJ whole genome shotgun (WGS) entry which is preliminary data.</text>
</comment>
<evidence type="ECO:0000313" key="2">
    <source>
        <dbReference type="EMBL" id="MPM04583.1"/>
    </source>
</evidence>
<keyword evidence="1" id="KW-0812">Transmembrane</keyword>
<protein>
    <recommendedName>
        <fullName evidence="3">Type II secretion system protein G</fullName>
    </recommendedName>
</protein>